<dbReference type="eggNOG" id="COG0521">
    <property type="taxonomic scope" value="Bacteria"/>
</dbReference>
<organism evidence="1 2">
    <name type="scientific">Microscilla marina ATCC 23134</name>
    <dbReference type="NCBI Taxonomy" id="313606"/>
    <lineage>
        <taxon>Bacteria</taxon>
        <taxon>Pseudomonadati</taxon>
        <taxon>Bacteroidota</taxon>
        <taxon>Cytophagia</taxon>
        <taxon>Cytophagales</taxon>
        <taxon>Microscillaceae</taxon>
        <taxon>Microscilla</taxon>
    </lineage>
</organism>
<gene>
    <name evidence="1" type="ORF">M23134_07614</name>
</gene>
<dbReference type="AlphaFoldDB" id="A1ZFA0"/>
<protein>
    <submittedName>
        <fullName evidence="1">Uncharacterized protein</fullName>
    </submittedName>
</protein>
<evidence type="ECO:0000313" key="1">
    <source>
        <dbReference type="EMBL" id="EAY31202.1"/>
    </source>
</evidence>
<evidence type="ECO:0000313" key="2">
    <source>
        <dbReference type="Proteomes" id="UP000004095"/>
    </source>
</evidence>
<dbReference type="InterPro" id="IPR041662">
    <property type="entry name" value="SusD-like_2"/>
</dbReference>
<accession>A1ZFA0</accession>
<dbReference type="InterPro" id="IPR011990">
    <property type="entry name" value="TPR-like_helical_dom_sf"/>
</dbReference>
<dbReference type="Pfam" id="PF12771">
    <property type="entry name" value="SusD-like_2"/>
    <property type="match status" value="1"/>
</dbReference>
<dbReference type="SUPFAM" id="SSF48452">
    <property type="entry name" value="TPR-like"/>
    <property type="match status" value="1"/>
</dbReference>
<dbReference type="EMBL" id="AAWS01000004">
    <property type="protein sequence ID" value="EAY31202.1"/>
    <property type="molecule type" value="Genomic_DNA"/>
</dbReference>
<proteinExistence type="predicted"/>
<reference evidence="1 2" key="1">
    <citation type="submission" date="2007-01" db="EMBL/GenBank/DDBJ databases">
        <authorList>
            <person name="Haygood M."/>
            <person name="Podell S."/>
            <person name="Anderson C."/>
            <person name="Hopkinson B."/>
            <person name="Roe K."/>
            <person name="Barbeau K."/>
            <person name="Gaasterland T."/>
            <person name="Ferriera S."/>
            <person name="Johnson J."/>
            <person name="Kravitz S."/>
            <person name="Beeson K."/>
            <person name="Sutton G."/>
            <person name="Rogers Y.-H."/>
            <person name="Friedman R."/>
            <person name="Frazier M."/>
            <person name="Venter J.C."/>
        </authorList>
    </citation>
    <scope>NUCLEOTIDE SEQUENCE [LARGE SCALE GENOMIC DNA]</scope>
    <source>
        <strain evidence="1 2">ATCC 23134</strain>
    </source>
</reference>
<keyword evidence="2" id="KW-1185">Reference proteome</keyword>
<dbReference type="Proteomes" id="UP000004095">
    <property type="component" value="Unassembled WGS sequence"/>
</dbReference>
<name>A1ZFA0_MICM2</name>
<sequence>MVSPNAATDAPASAILTHVQTATISVQEGDDARYANMFTQHFRGLDRQHRTYDGYGLTNQNFQWGIEYQEIIHQANIVIEKANLAGDKVLAGIAKIMKAWTFGTLTSLYGDIPFTEADDLEKFPNPKYDDQVTVVYPGVIALLNEGIADLGAGGATAGDIFYNTAATQAANWIAAANTLKARFQLHLATSNNDYASVITSASSGISAVANNLMAPHAGTTLKDANLYWDFLTNQRAGDYGATGSFLEALIKTGGAKNNTKTNESARYADVFSNSNDINTTTSTIFGASASFPLVTYEENQLILAEANARQGNDAAALTALNNVRAALAAKYTTGTYTAYIATDIEVATNAALLSEIIRERYCTLVGQIEVFNDVRRTNNAIGLTPTTGTTLPGRFIYPIVEDQSNSSTPTGLGLFEKVKAFGGTK</sequence>
<dbReference type="Gene3D" id="1.25.40.390">
    <property type="match status" value="1"/>
</dbReference>
<comment type="caution">
    <text evidence="1">The sequence shown here is derived from an EMBL/GenBank/DDBJ whole genome shotgun (WGS) entry which is preliminary data.</text>
</comment>